<evidence type="ECO:0000256" key="6">
    <source>
        <dbReference type="ARBA" id="ARBA00023157"/>
    </source>
</evidence>
<organism evidence="9 10">
    <name type="scientific">Dreissena polymorpha</name>
    <name type="common">Zebra mussel</name>
    <name type="synonym">Mytilus polymorpha</name>
    <dbReference type="NCBI Taxonomy" id="45954"/>
    <lineage>
        <taxon>Eukaryota</taxon>
        <taxon>Metazoa</taxon>
        <taxon>Spiralia</taxon>
        <taxon>Lophotrochozoa</taxon>
        <taxon>Mollusca</taxon>
        <taxon>Bivalvia</taxon>
        <taxon>Autobranchia</taxon>
        <taxon>Heteroconchia</taxon>
        <taxon>Euheterodonta</taxon>
        <taxon>Imparidentia</taxon>
        <taxon>Neoheterodontei</taxon>
        <taxon>Myida</taxon>
        <taxon>Dreissenoidea</taxon>
        <taxon>Dreissenidae</taxon>
        <taxon>Dreissena</taxon>
    </lineage>
</organism>
<dbReference type="PROSITE" id="PS00135">
    <property type="entry name" value="TRYPSIN_SER"/>
    <property type="match status" value="1"/>
</dbReference>
<dbReference type="CDD" id="cd00190">
    <property type="entry name" value="Tryp_SPc"/>
    <property type="match status" value="1"/>
</dbReference>
<dbReference type="InterPro" id="IPR001314">
    <property type="entry name" value="Peptidase_S1A"/>
</dbReference>
<keyword evidence="10" id="KW-1185">Reference proteome</keyword>
<keyword evidence="6" id="KW-1015">Disulfide bond</keyword>
<evidence type="ECO:0000256" key="5">
    <source>
        <dbReference type="ARBA" id="ARBA00022825"/>
    </source>
</evidence>
<name>A0A9D4NCI8_DREPO</name>
<evidence type="ECO:0000256" key="7">
    <source>
        <dbReference type="RuleBase" id="RU363034"/>
    </source>
</evidence>
<dbReference type="PROSITE" id="PS00134">
    <property type="entry name" value="TRYPSIN_HIS"/>
    <property type="match status" value="1"/>
</dbReference>
<dbReference type="InterPro" id="IPR033116">
    <property type="entry name" value="TRYPSIN_SER"/>
</dbReference>
<dbReference type="PRINTS" id="PR00722">
    <property type="entry name" value="CHYMOTRYPSIN"/>
</dbReference>
<feature type="domain" description="Peptidase S1" evidence="8">
    <location>
        <begin position="17"/>
        <end position="288"/>
    </location>
</feature>
<keyword evidence="5 7" id="KW-0720">Serine protease</keyword>
<dbReference type="SUPFAM" id="SSF50494">
    <property type="entry name" value="Trypsin-like serine proteases"/>
    <property type="match status" value="1"/>
</dbReference>
<comment type="subcellular location">
    <subcellularLocation>
        <location evidence="1">Secreted</location>
    </subcellularLocation>
</comment>
<dbReference type="InterPro" id="IPR009003">
    <property type="entry name" value="Peptidase_S1_PA"/>
</dbReference>
<dbReference type="InterPro" id="IPR050127">
    <property type="entry name" value="Serine_Proteases_S1"/>
</dbReference>
<evidence type="ECO:0000313" key="9">
    <source>
        <dbReference type="EMBL" id="KAH3891895.1"/>
    </source>
</evidence>
<reference evidence="9" key="2">
    <citation type="submission" date="2020-11" db="EMBL/GenBank/DDBJ databases">
        <authorList>
            <person name="McCartney M.A."/>
            <person name="Auch B."/>
            <person name="Kono T."/>
            <person name="Mallez S."/>
            <person name="Becker A."/>
            <person name="Gohl D.M."/>
            <person name="Silverstein K.A.T."/>
            <person name="Koren S."/>
            <person name="Bechman K.B."/>
            <person name="Herman A."/>
            <person name="Abrahante J.E."/>
            <person name="Garbe J."/>
        </authorList>
    </citation>
    <scope>NUCLEOTIDE SEQUENCE</scope>
    <source>
        <strain evidence="9">Duluth1</strain>
        <tissue evidence="9">Whole animal</tissue>
    </source>
</reference>
<dbReference type="PROSITE" id="PS50240">
    <property type="entry name" value="TRYPSIN_DOM"/>
    <property type="match status" value="1"/>
</dbReference>
<evidence type="ECO:0000256" key="2">
    <source>
        <dbReference type="ARBA" id="ARBA00022525"/>
    </source>
</evidence>
<dbReference type="AlphaFoldDB" id="A0A9D4NCI8"/>
<keyword evidence="3 7" id="KW-0645">Protease</keyword>
<dbReference type="Gene3D" id="2.40.10.10">
    <property type="entry name" value="Trypsin-like serine proteases"/>
    <property type="match status" value="1"/>
</dbReference>
<dbReference type="GO" id="GO:0004252">
    <property type="term" value="F:serine-type endopeptidase activity"/>
    <property type="evidence" value="ECO:0007669"/>
    <property type="project" value="InterPro"/>
</dbReference>
<dbReference type="GO" id="GO:0006508">
    <property type="term" value="P:proteolysis"/>
    <property type="evidence" value="ECO:0007669"/>
    <property type="project" value="UniProtKB-KW"/>
</dbReference>
<evidence type="ECO:0000256" key="4">
    <source>
        <dbReference type="ARBA" id="ARBA00022801"/>
    </source>
</evidence>
<dbReference type="InterPro" id="IPR018114">
    <property type="entry name" value="TRYPSIN_HIS"/>
</dbReference>
<comment type="caution">
    <text evidence="9">The sequence shown here is derived from an EMBL/GenBank/DDBJ whole genome shotgun (WGS) entry which is preliminary data.</text>
</comment>
<dbReference type="PANTHER" id="PTHR24264">
    <property type="entry name" value="TRYPSIN-RELATED"/>
    <property type="match status" value="1"/>
</dbReference>
<evidence type="ECO:0000256" key="1">
    <source>
        <dbReference type="ARBA" id="ARBA00004613"/>
    </source>
</evidence>
<accession>A0A9D4NCI8</accession>
<dbReference type="GO" id="GO:0005615">
    <property type="term" value="C:extracellular space"/>
    <property type="evidence" value="ECO:0007669"/>
    <property type="project" value="TreeGrafter"/>
</dbReference>
<evidence type="ECO:0000259" key="8">
    <source>
        <dbReference type="PROSITE" id="PS50240"/>
    </source>
</evidence>
<keyword evidence="2" id="KW-0964">Secreted</keyword>
<dbReference type="FunFam" id="2.40.10.10:FF:000068">
    <property type="entry name" value="transmembrane protease serine 2"/>
    <property type="match status" value="1"/>
</dbReference>
<sequence length="290" mass="32400">MPLCNGAFNSMLRKTRVVNGRTIRRSEWPFLVSLHYLHSFPFTSQTHMKHLCGGALINPRYVITAGHCVGFFKELQDVNNWNVVLGEHNQYLPDLGEQVIKPEKFFIHPGFQPFSTFTLQNDLALIKLNKDADLSTSFVNTIPLEEKQDIKELTQCEIGGWGQVSSEPYGYGMYIPLKTNLYVVNNDTCFEAYESLTYDVGDLRMVIDDNVLCAGVPYALNSKPDVDHGYNDACNGDSGSPLVCPTGPNKEYHLVGLVSAGKGCGTGRFPGIYTKVSQYIDWINDIIAKE</sequence>
<evidence type="ECO:0000313" key="10">
    <source>
        <dbReference type="Proteomes" id="UP000828390"/>
    </source>
</evidence>
<dbReference type="PANTHER" id="PTHR24264:SF65">
    <property type="entry name" value="SRCR DOMAIN-CONTAINING PROTEIN"/>
    <property type="match status" value="1"/>
</dbReference>
<dbReference type="OrthoDB" id="10059102at2759"/>
<keyword evidence="4 7" id="KW-0378">Hydrolase</keyword>
<protein>
    <recommendedName>
        <fullName evidence="8">Peptidase S1 domain-containing protein</fullName>
    </recommendedName>
</protein>
<dbReference type="InterPro" id="IPR001254">
    <property type="entry name" value="Trypsin_dom"/>
</dbReference>
<dbReference type="Proteomes" id="UP000828390">
    <property type="component" value="Unassembled WGS sequence"/>
</dbReference>
<dbReference type="EMBL" id="JAIWYP010000001">
    <property type="protein sequence ID" value="KAH3891895.1"/>
    <property type="molecule type" value="Genomic_DNA"/>
</dbReference>
<dbReference type="SMART" id="SM00020">
    <property type="entry name" value="Tryp_SPc"/>
    <property type="match status" value="1"/>
</dbReference>
<proteinExistence type="predicted"/>
<dbReference type="Pfam" id="PF00089">
    <property type="entry name" value="Trypsin"/>
    <property type="match status" value="1"/>
</dbReference>
<evidence type="ECO:0000256" key="3">
    <source>
        <dbReference type="ARBA" id="ARBA00022670"/>
    </source>
</evidence>
<dbReference type="InterPro" id="IPR043504">
    <property type="entry name" value="Peptidase_S1_PA_chymotrypsin"/>
</dbReference>
<reference evidence="9" key="1">
    <citation type="journal article" date="2019" name="bioRxiv">
        <title>The Genome of the Zebra Mussel, Dreissena polymorpha: A Resource for Invasive Species Research.</title>
        <authorList>
            <person name="McCartney M.A."/>
            <person name="Auch B."/>
            <person name="Kono T."/>
            <person name="Mallez S."/>
            <person name="Zhang Y."/>
            <person name="Obille A."/>
            <person name="Becker A."/>
            <person name="Abrahante J.E."/>
            <person name="Garbe J."/>
            <person name="Badalamenti J.P."/>
            <person name="Herman A."/>
            <person name="Mangelson H."/>
            <person name="Liachko I."/>
            <person name="Sullivan S."/>
            <person name="Sone E.D."/>
            <person name="Koren S."/>
            <person name="Silverstein K.A.T."/>
            <person name="Beckman K.B."/>
            <person name="Gohl D.M."/>
        </authorList>
    </citation>
    <scope>NUCLEOTIDE SEQUENCE</scope>
    <source>
        <strain evidence="9">Duluth1</strain>
        <tissue evidence="9">Whole animal</tissue>
    </source>
</reference>
<gene>
    <name evidence="9" type="ORF">DPMN_016005</name>
</gene>